<keyword evidence="3" id="KW-1185">Reference proteome</keyword>
<comment type="caution">
    <text evidence="2">The sequence shown here is derived from an EMBL/GenBank/DDBJ whole genome shotgun (WGS) entry which is preliminary data.</text>
</comment>
<evidence type="ECO:0000313" key="3">
    <source>
        <dbReference type="Proteomes" id="UP000633219"/>
    </source>
</evidence>
<accession>A0A937CL42</accession>
<organism evidence="2 3">
    <name type="scientific">Rhizobium setariae</name>
    <dbReference type="NCBI Taxonomy" id="2801340"/>
    <lineage>
        <taxon>Bacteria</taxon>
        <taxon>Pseudomonadati</taxon>
        <taxon>Pseudomonadota</taxon>
        <taxon>Alphaproteobacteria</taxon>
        <taxon>Hyphomicrobiales</taxon>
        <taxon>Rhizobiaceae</taxon>
        <taxon>Rhizobium/Agrobacterium group</taxon>
        <taxon>Rhizobium</taxon>
    </lineage>
</organism>
<dbReference type="InterPro" id="IPR009506">
    <property type="entry name" value="YjiS-like"/>
</dbReference>
<feature type="domain" description="YjiS-like" evidence="1">
    <location>
        <begin position="3"/>
        <end position="39"/>
    </location>
</feature>
<dbReference type="EMBL" id="JAEQNC010000002">
    <property type="protein sequence ID" value="MBL0371196.1"/>
    <property type="molecule type" value="Genomic_DNA"/>
</dbReference>
<sequence>MSVVRSVNNWIAYRRTVAELGRLDRRALQDIGITRDEIHAFARTTATR</sequence>
<dbReference type="AlphaFoldDB" id="A0A937CL42"/>
<evidence type="ECO:0000313" key="2">
    <source>
        <dbReference type="EMBL" id="MBL0371196.1"/>
    </source>
</evidence>
<evidence type="ECO:0000259" key="1">
    <source>
        <dbReference type="Pfam" id="PF06568"/>
    </source>
</evidence>
<gene>
    <name evidence="2" type="ORF">JJB09_04070</name>
</gene>
<dbReference type="Pfam" id="PF06568">
    <property type="entry name" value="YjiS-like"/>
    <property type="match status" value="1"/>
</dbReference>
<dbReference type="Proteomes" id="UP000633219">
    <property type="component" value="Unassembled WGS sequence"/>
</dbReference>
<proteinExistence type="predicted"/>
<name>A0A937CL42_9HYPH</name>
<reference evidence="2" key="1">
    <citation type="submission" date="2021-01" db="EMBL/GenBank/DDBJ databases">
        <title>Rhizobium sp. strain KVB221 16S ribosomal RNA gene Genome sequencing and assembly.</title>
        <authorList>
            <person name="Kang M."/>
        </authorList>
    </citation>
    <scope>NUCLEOTIDE SEQUENCE</scope>
    <source>
        <strain evidence="2">KVB221</strain>
    </source>
</reference>
<protein>
    <submittedName>
        <fullName evidence="2">DUF1127 domain-containing protein</fullName>
    </submittedName>
</protein>
<dbReference type="RefSeq" id="WP_201653490.1">
    <property type="nucleotide sequence ID" value="NZ_JAEQNC010000002.1"/>
</dbReference>